<dbReference type="RefSeq" id="WP_135832485.1">
    <property type="nucleotide sequence ID" value="NZ_CP038462.1"/>
</dbReference>
<dbReference type="KEGG" id="ndp:E2C04_10065"/>
<accession>A0A4P7UBF5</accession>
<sequence length="241" mass="26454">MGPADYSIDMRGWKPRARILRTAAPPGLPGVIHAQHNLLVRLNQFPTALNLRLIADGQHQLSTTLAGLADRYSPTLAARWTTRAATYRDLQRLLRDIGGNLGTGHHAATEAANALTRARALSPNSEIQLRLLHSLDHLFDLTDTHISDLIDEGLRRHAYLPRHTLDELEHRDGNVIATPKTAYAPALTTGTSPSWSSSRTAYAPRPLPRPPRAHPQSRSTARQPRPLPLRPDGSSALHLSG</sequence>
<evidence type="ECO:0000313" key="2">
    <source>
        <dbReference type="EMBL" id="QCC77440.1"/>
    </source>
</evidence>
<dbReference type="AlphaFoldDB" id="A0A4P7UBF5"/>
<reference evidence="2 3" key="1">
    <citation type="journal article" date="2008" name="Int. J. Syst. Evol. Microbiol.">
        <title>Nocardioides daphniae sp. nov., isolated from Daphnia cucullata (Crustacea: Cladocera).</title>
        <authorList>
            <person name="Toth E.M."/>
            <person name="Keki Z."/>
            <person name="Homonnay Z.G."/>
            <person name="Borsodi A.K."/>
            <person name="Marialigeti K."/>
            <person name="Schumann P."/>
        </authorList>
    </citation>
    <scope>NUCLEOTIDE SEQUENCE [LARGE SCALE GENOMIC DNA]</scope>
    <source>
        <strain evidence="2 3">JCM 16608</strain>
    </source>
</reference>
<organism evidence="2 3">
    <name type="scientific">Nocardioides daphniae</name>
    <dbReference type="NCBI Taxonomy" id="402297"/>
    <lineage>
        <taxon>Bacteria</taxon>
        <taxon>Bacillati</taxon>
        <taxon>Actinomycetota</taxon>
        <taxon>Actinomycetes</taxon>
        <taxon>Propionibacteriales</taxon>
        <taxon>Nocardioidaceae</taxon>
        <taxon>Nocardioides</taxon>
    </lineage>
</organism>
<proteinExistence type="predicted"/>
<gene>
    <name evidence="2" type="ORF">E2C04_10065</name>
</gene>
<dbReference type="EMBL" id="CP038462">
    <property type="protein sequence ID" value="QCC77440.1"/>
    <property type="molecule type" value="Genomic_DNA"/>
</dbReference>
<protein>
    <submittedName>
        <fullName evidence="2">Uncharacterized protein</fullName>
    </submittedName>
</protein>
<dbReference type="OrthoDB" id="3759182at2"/>
<feature type="compositionally biased region" description="Polar residues" evidence="1">
    <location>
        <begin position="188"/>
        <end position="200"/>
    </location>
</feature>
<evidence type="ECO:0000256" key="1">
    <source>
        <dbReference type="SAM" id="MobiDB-lite"/>
    </source>
</evidence>
<dbReference type="Proteomes" id="UP000297025">
    <property type="component" value="Chromosome"/>
</dbReference>
<feature type="region of interest" description="Disordered" evidence="1">
    <location>
        <begin position="179"/>
        <end position="241"/>
    </location>
</feature>
<name>A0A4P7UBF5_9ACTN</name>
<evidence type="ECO:0000313" key="3">
    <source>
        <dbReference type="Proteomes" id="UP000297025"/>
    </source>
</evidence>